<name>A0A9N9AEW2_9GLOM</name>
<gene>
    <name evidence="1" type="ORF">AMORRO_LOCUS4622</name>
</gene>
<protein>
    <submittedName>
        <fullName evidence="1">5029_t:CDS:1</fullName>
    </submittedName>
</protein>
<dbReference type="Proteomes" id="UP000789342">
    <property type="component" value="Unassembled WGS sequence"/>
</dbReference>
<proteinExistence type="predicted"/>
<evidence type="ECO:0000313" key="1">
    <source>
        <dbReference type="EMBL" id="CAG8529924.1"/>
    </source>
</evidence>
<evidence type="ECO:0000313" key="2">
    <source>
        <dbReference type="Proteomes" id="UP000789342"/>
    </source>
</evidence>
<sequence length="258" mass="30339">MNQLCIPDIDNESNIDRVFSTASSINRTFQMMMAPSCFSNDDGIERQSYISNDDGIKNKSCTSDNNGIEHKSCIFNNDGTMLFVFIYIECTYKLLLPPLSEFTFPKEGKKKINIFIFFRNNIQPCIQSLFDSKNLNRPKNGMVSKYVGKLWKKILDEGYKKEMKRLFDNYYKKFTINYEIVEQNKHLNGKAKSKRSNRKINHKKVIQTSLEEMSFEDSLKYQNQMTAVSERFEPGSTLMPHLEYMWEMPFEETPKYQN</sequence>
<accession>A0A9N9AEW2</accession>
<keyword evidence="2" id="KW-1185">Reference proteome</keyword>
<organism evidence="1 2">
    <name type="scientific">Acaulospora morrowiae</name>
    <dbReference type="NCBI Taxonomy" id="94023"/>
    <lineage>
        <taxon>Eukaryota</taxon>
        <taxon>Fungi</taxon>
        <taxon>Fungi incertae sedis</taxon>
        <taxon>Mucoromycota</taxon>
        <taxon>Glomeromycotina</taxon>
        <taxon>Glomeromycetes</taxon>
        <taxon>Diversisporales</taxon>
        <taxon>Acaulosporaceae</taxon>
        <taxon>Acaulospora</taxon>
    </lineage>
</organism>
<reference evidence="1" key="1">
    <citation type="submission" date="2021-06" db="EMBL/GenBank/DDBJ databases">
        <authorList>
            <person name="Kallberg Y."/>
            <person name="Tangrot J."/>
            <person name="Rosling A."/>
        </authorList>
    </citation>
    <scope>NUCLEOTIDE SEQUENCE</scope>
    <source>
        <strain evidence="1">CL551</strain>
    </source>
</reference>
<comment type="caution">
    <text evidence="1">The sequence shown here is derived from an EMBL/GenBank/DDBJ whole genome shotgun (WGS) entry which is preliminary data.</text>
</comment>
<dbReference type="AlphaFoldDB" id="A0A9N9AEW2"/>
<dbReference type="EMBL" id="CAJVPV010002566">
    <property type="protein sequence ID" value="CAG8529924.1"/>
    <property type="molecule type" value="Genomic_DNA"/>
</dbReference>